<dbReference type="Proteomes" id="UP000294933">
    <property type="component" value="Unassembled WGS sequence"/>
</dbReference>
<evidence type="ECO:0000313" key="7">
    <source>
        <dbReference type="Proteomes" id="UP000294933"/>
    </source>
</evidence>
<dbReference type="AlphaFoldDB" id="A0A4R5XEU2"/>
<organism evidence="6 7">
    <name type="scientific">Rickenella mellea</name>
    <dbReference type="NCBI Taxonomy" id="50990"/>
    <lineage>
        <taxon>Eukaryota</taxon>
        <taxon>Fungi</taxon>
        <taxon>Dikarya</taxon>
        <taxon>Basidiomycota</taxon>
        <taxon>Agaricomycotina</taxon>
        <taxon>Agaricomycetes</taxon>
        <taxon>Hymenochaetales</taxon>
        <taxon>Rickenellaceae</taxon>
        <taxon>Rickenella</taxon>
    </lineage>
</organism>
<dbReference type="GO" id="GO:0072542">
    <property type="term" value="F:protein phosphatase activator activity"/>
    <property type="evidence" value="ECO:0007669"/>
    <property type="project" value="TreeGrafter"/>
</dbReference>
<feature type="region of interest" description="Disordered" evidence="3">
    <location>
        <begin position="379"/>
        <end position="425"/>
    </location>
</feature>
<dbReference type="InterPro" id="IPR011993">
    <property type="entry name" value="PH-like_dom_sf"/>
</dbReference>
<feature type="compositionally biased region" description="Low complexity" evidence="3">
    <location>
        <begin position="41"/>
        <end position="52"/>
    </location>
</feature>
<dbReference type="VEuPathDB" id="FungiDB:BD410DRAFT_780112"/>
<feature type="domain" description="Serine/threonine-protein phosphatase 4 regulatory subunit 3-like central" evidence="4">
    <location>
        <begin position="197"/>
        <end position="779"/>
    </location>
</feature>
<feature type="compositionally biased region" description="Low complexity" evidence="3">
    <location>
        <begin position="1043"/>
        <end position="1059"/>
    </location>
</feature>
<dbReference type="Pfam" id="PF22972">
    <property type="entry name" value="EVH1_PP4R3"/>
    <property type="match status" value="1"/>
</dbReference>
<proteinExistence type="predicted"/>
<dbReference type="STRING" id="50990.A0A4R5XEU2"/>
<evidence type="ECO:0000313" key="6">
    <source>
        <dbReference type="EMBL" id="TDL29640.1"/>
    </source>
</evidence>
<comment type="subcellular location">
    <subcellularLocation>
        <location evidence="1">Nucleus</location>
    </subcellularLocation>
</comment>
<dbReference type="Pfam" id="PF04802">
    <property type="entry name" value="PP4R3"/>
    <property type="match status" value="1"/>
</dbReference>
<dbReference type="PANTHER" id="PTHR23318:SF0">
    <property type="entry name" value="SERINE_THREONINE-PROTEIN PHOSPHATASE 4 REGULATORY SUBUNIT 3"/>
    <property type="match status" value="1"/>
</dbReference>
<dbReference type="InterPro" id="IPR016024">
    <property type="entry name" value="ARM-type_fold"/>
</dbReference>
<accession>A0A4R5XEU2</accession>
<name>A0A4R5XEU2_9AGAM</name>
<dbReference type="GO" id="GO:0006974">
    <property type="term" value="P:DNA damage response"/>
    <property type="evidence" value="ECO:0007669"/>
    <property type="project" value="TreeGrafter"/>
</dbReference>
<evidence type="ECO:0000256" key="1">
    <source>
        <dbReference type="ARBA" id="ARBA00004123"/>
    </source>
</evidence>
<dbReference type="EMBL" id="ML170156">
    <property type="protein sequence ID" value="TDL29640.1"/>
    <property type="molecule type" value="Genomic_DNA"/>
</dbReference>
<dbReference type="SUPFAM" id="SSF50729">
    <property type="entry name" value="PH domain-like"/>
    <property type="match status" value="1"/>
</dbReference>
<sequence length="1067" mass="119100">MSEASSSSSLPTNNITEHDQITPQPDAEQPNDAPVGDTHSSSDGDQDWSSDGPEVDMRRVKACKVYELIGSRWTDRGTAFCIGDFDEPNQEAKLIARSESNHNDVLLCCAIRPNDVYQRQQETLIVWTEPDGTDYALSFQDIEGCSEVWDFIVEVQRHLNTEEALSSSPVGARPSITTQQIIHSGRLPEPQMGIIGDIERAIRALARTAQSKERLCEYIQQEEYIKALLDVFHAAEEVENLDALHALCSCMQTILLLNDHAMYEHILSDELWVGVVGMMEYDPDFPAYKANYREFLIHSSRFLQPVTIQDPLIQRKIHQTYRLQYLKDVILARALDDSTFNVLNSCIIFNQIDIINHVQNDDRFLKDVVGLFVDPDVHPSNGNTRKGKEKEIQANKGSDSMDVDKPDGKVNGVQPGPSTATKSIHALPTDDEGTARRKAVIFLIQQLCVMGKNVQLPARIALFRSLVERGILYAVQWALCRKERNLVSTAGEILAVMLDHDTSGARQHVLKQDMVLKTEEASLAAGKEVLKASFDETLVQVLCKMLSSSHDLALQNQLADALRTLLDVPQLDLGADQHHGPGPKLMARAKDDPNTERFLDIFYKNSVDTLFKPIVNDVPERKDLAELTLNLSREKANLYLYLCDLLCSFTLQHSFRSHFYVLSSNIAARVASLLSVRDKHLCLAALRFFRICLRLNNRNISNHLMKYDIFSPVLDLAMRESRRDNLLSSTCQEYFEHMRKENMKEIIHHIMTKRESTVRQLAQSRLGSQTYQGLILRWEINNEPLPNEEETSQTNAKTGTRRWGDLRLPEAEEEDYFNTDDDDEELIGPLPAGVPATATLAKRRRLRITPRPGVSVRLTNGPPPRSVSPLSSLLDYDEDDDTPIPVGTARSPGGFLRDDGEASPFSPVFAPRTIQIPPSTQEPEPPEPSDPEDDLLEALVTNGKPGASSPTTPIPRPATPGPSSKPTPTLSMPPMRTREKRRRQEEEEDDELLERLASKSKRPSLGSPSKGLGAGAQQTEGLGKAESAKNSDEGPKKLKLKLAVTSRVVSSSSPANSRNNTKDGDEG</sequence>
<dbReference type="Gene3D" id="2.30.29.30">
    <property type="entry name" value="Pleckstrin-homology domain (PH domain)/Phosphotyrosine-binding domain (PTB)"/>
    <property type="match status" value="1"/>
</dbReference>
<dbReference type="InterPro" id="IPR055236">
    <property type="entry name" value="EVH1_PP4R3"/>
</dbReference>
<gene>
    <name evidence="6" type="ORF">BD410DRAFT_780112</name>
</gene>
<dbReference type="GO" id="GO:0030289">
    <property type="term" value="C:protein phosphatase 4 complex"/>
    <property type="evidence" value="ECO:0007669"/>
    <property type="project" value="TreeGrafter"/>
</dbReference>
<feature type="compositionally biased region" description="Basic and acidic residues" evidence="3">
    <location>
        <begin position="1026"/>
        <end position="1036"/>
    </location>
</feature>
<protein>
    <submittedName>
        <fullName evidence="6">DUF625-domain-containing protein</fullName>
    </submittedName>
</protein>
<reference evidence="6 7" key="1">
    <citation type="submission" date="2018-06" db="EMBL/GenBank/DDBJ databases">
        <title>A transcriptomic atlas of mushroom development highlights an independent origin of complex multicellularity.</title>
        <authorList>
            <consortium name="DOE Joint Genome Institute"/>
            <person name="Krizsan K."/>
            <person name="Almasi E."/>
            <person name="Merenyi Z."/>
            <person name="Sahu N."/>
            <person name="Viragh M."/>
            <person name="Koszo T."/>
            <person name="Mondo S."/>
            <person name="Kiss B."/>
            <person name="Balint B."/>
            <person name="Kues U."/>
            <person name="Barry K."/>
            <person name="Hegedus J.C."/>
            <person name="Henrissat B."/>
            <person name="Johnson J."/>
            <person name="Lipzen A."/>
            <person name="Ohm R."/>
            <person name="Nagy I."/>
            <person name="Pangilinan J."/>
            <person name="Yan J."/>
            <person name="Xiong Y."/>
            <person name="Grigoriev I.V."/>
            <person name="Hibbett D.S."/>
            <person name="Nagy L.G."/>
        </authorList>
    </citation>
    <scope>NUCLEOTIDE SEQUENCE [LARGE SCALE GENOMIC DNA]</scope>
    <source>
        <strain evidence="6 7">SZMC22713</strain>
    </source>
</reference>
<keyword evidence="2" id="KW-0539">Nucleus</keyword>
<evidence type="ECO:0000256" key="2">
    <source>
        <dbReference type="ARBA" id="ARBA00023242"/>
    </source>
</evidence>
<keyword evidence="7" id="KW-1185">Reference proteome</keyword>
<evidence type="ECO:0000259" key="5">
    <source>
        <dbReference type="Pfam" id="PF22972"/>
    </source>
</evidence>
<feature type="compositionally biased region" description="Polar residues" evidence="3">
    <location>
        <begin position="1"/>
        <end position="15"/>
    </location>
</feature>
<dbReference type="PANTHER" id="PTHR23318">
    <property type="entry name" value="ATP SYNTHASE GAMMA-RELATED"/>
    <property type="match status" value="1"/>
</dbReference>
<dbReference type="InterPro" id="IPR006887">
    <property type="entry name" value="P4R3-like_central_dom"/>
</dbReference>
<dbReference type="InterPro" id="IPR051137">
    <property type="entry name" value="PP4R3-like"/>
</dbReference>
<feature type="region of interest" description="Disordered" evidence="3">
    <location>
        <begin position="851"/>
        <end position="1067"/>
    </location>
</feature>
<feature type="domain" description="PP4R3 EVH1-like" evidence="5">
    <location>
        <begin position="61"/>
        <end position="159"/>
    </location>
</feature>
<dbReference type="SUPFAM" id="SSF48371">
    <property type="entry name" value="ARM repeat"/>
    <property type="match status" value="1"/>
</dbReference>
<evidence type="ECO:0000256" key="3">
    <source>
        <dbReference type="SAM" id="MobiDB-lite"/>
    </source>
</evidence>
<evidence type="ECO:0000259" key="4">
    <source>
        <dbReference type="Pfam" id="PF04802"/>
    </source>
</evidence>
<feature type="compositionally biased region" description="Pro residues" evidence="3">
    <location>
        <begin position="952"/>
        <end position="965"/>
    </location>
</feature>
<dbReference type="OrthoDB" id="27483at2759"/>
<dbReference type="GO" id="GO:0005654">
    <property type="term" value="C:nucleoplasm"/>
    <property type="evidence" value="ECO:0007669"/>
    <property type="project" value="TreeGrafter"/>
</dbReference>
<feature type="compositionally biased region" description="Acidic residues" evidence="3">
    <location>
        <begin position="924"/>
        <end position="936"/>
    </location>
</feature>
<feature type="region of interest" description="Disordered" evidence="3">
    <location>
        <begin position="1"/>
        <end position="54"/>
    </location>
</feature>